<feature type="domain" description="Nucleoporin Nup120 helical" evidence="6">
    <location>
        <begin position="658"/>
        <end position="787"/>
    </location>
</feature>
<evidence type="ECO:0000313" key="8">
    <source>
        <dbReference type="EMBL" id="EON67482.1"/>
    </source>
</evidence>
<dbReference type="AlphaFoldDB" id="R7Z004"/>
<feature type="compositionally biased region" description="Low complexity" evidence="4">
    <location>
        <begin position="817"/>
        <end position="828"/>
    </location>
</feature>
<evidence type="ECO:0000256" key="2">
    <source>
        <dbReference type="ARBA" id="ARBA00022448"/>
    </source>
</evidence>
<dbReference type="Pfam" id="PF23300">
    <property type="entry name" value="HEAT_Nup120"/>
    <property type="match status" value="1"/>
</dbReference>
<accession>R7Z004</accession>
<dbReference type="EMBL" id="JH767587">
    <property type="protein sequence ID" value="EON67482.1"/>
    <property type="molecule type" value="Genomic_DNA"/>
</dbReference>
<gene>
    <name evidence="8" type="ORF">W97_06736</name>
</gene>
<dbReference type="InterPro" id="IPR021717">
    <property type="entry name" value="Nucleoporin_Nup160"/>
</dbReference>
<dbReference type="Pfam" id="PF21486">
    <property type="entry name" value="NUP120_helical"/>
    <property type="match status" value="1"/>
</dbReference>
<dbReference type="STRING" id="1168221.R7Z004"/>
<sequence>MAAPPVPALYAETQLSLEPAFNGSTIAISLPAHGISAFGSRHQSKRTIATDLYVDQDENDFAKRHLASDASIFFRRASKYPRCFLWRILDDRKVLEIQSVDLSQEGHTKGEAILALSLSFPNPIRPFGVAFADSDERDALEAFVITTAGELYTLNLKIDFFIRPAATEVDVSDWCKTCYPPTFGAHIPYRLVARNAHELLISTRNGNLLRLTRQPGDDAWSEIYFSHSGWSSLRGMVSWKSHNTTRWNNADIEPTAAVSIALSPDEAHIWTVSLDHTLRARSVKTGKIGVQMDLLGDNNREPQKASQYYIGAAQPQVMQIVQAKGVYTTNPYYVVTYSPKQHQFKFWAVADADSPANGIRDAKPEMSFVPPVDEMMNTTVWNLEEFHVKAAPSWASTQLWIRARSGPNSRVYIIKFNLLDLQSDLEHVWKHEWICVSPGPLTVEALRINPDYPGDSSVPDPSLHSLSITERWLDFLFVPGRFTTPTLETALLVYRRGFAPKRSPAKSLAAKPSNNQPLKERLCTAIASNVALERTHAGEIDYDRYEVDIGSQWQVFYGLVRDLHKRRSESLRLVYDSVEDLPWLLLTDYVCPIRELSEVEVMRANAETLPDHIATNDPLYRALDGEGSIDVARLLSAARVFRQSLTSSFHQPLQLAVAAEILQEPSTSVTDRIKSFYARCDLESQVTDEDVDRLHDAMDELGGFSELTTSNFLAALERLDEKPRGHHERNEVTKFGVRALLRGAQDTVAYGTEILLDLLVLVVFCAFEFKPEEMSPHFDAADIYVELIPKLKEHAVLTWLTTKSRHESSGRRRRRTSVGSLSQSQGQSDPAAQTMTIMESLFVGDWSGMLFPEGSQCMRLRYWIRAWTFGSQLGQQYDFITANIMGDLLKRDNTELASDFLRFLPGTPWATYLRARLHLRLEEYTMAAVYFKRATVGLGKSSPLSHFDVRRNDSSGLLSLDEQDYFSEGIPKYYQHVLSLFEKVKAHSYVAEFAEMGVQVLSLGREDTLDLKTELLSRLFNALIQTSHFEEAYATLTRHTNPILRKANLTTLITALTTHSQSPLLLTLPFATLSKDVDAILTSLSQKPQSILKGPPYHNLLAAFRLQRHDFRGAALVLHERLERLRWGATSSVFDPGDERLQKNLLALMNVLSCVEKENAWILAEQTEEEREARVEEARRKGKGAGGAQKKVELGPRRKVVSLEDVRREYQEELDRVAMVGAGRFAFGEADEMDVF</sequence>
<comment type="subcellular location">
    <subcellularLocation>
        <location evidence="1">Nucleus</location>
    </subcellularLocation>
</comment>
<feature type="region of interest" description="Disordered" evidence="4">
    <location>
        <begin position="807"/>
        <end position="831"/>
    </location>
</feature>
<evidence type="ECO:0000256" key="4">
    <source>
        <dbReference type="SAM" id="MobiDB-lite"/>
    </source>
</evidence>
<dbReference type="OMA" id="TLWKNNM"/>
<keyword evidence="9" id="KW-1185">Reference proteome</keyword>
<evidence type="ECO:0000256" key="1">
    <source>
        <dbReference type="ARBA" id="ARBA00004123"/>
    </source>
</evidence>
<dbReference type="eggNOG" id="KOG4521">
    <property type="taxonomic scope" value="Eukaryota"/>
</dbReference>
<reference evidence="9" key="1">
    <citation type="submission" date="2012-06" db="EMBL/GenBank/DDBJ databases">
        <title>The genome sequence of Coniosporium apollinis CBS 100218.</title>
        <authorList>
            <consortium name="The Broad Institute Genome Sequencing Platform"/>
            <person name="Cuomo C."/>
            <person name="Gorbushina A."/>
            <person name="Noack S."/>
            <person name="Walker B."/>
            <person name="Young S.K."/>
            <person name="Zeng Q."/>
            <person name="Gargeya S."/>
            <person name="Fitzgerald M."/>
            <person name="Haas B."/>
            <person name="Abouelleil A."/>
            <person name="Alvarado L."/>
            <person name="Arachchi H.M."/>
            <person name="Berlin A.M."/>
            <person name="Chapman S.B."/>
            <person name="Goldberg J."/>
            <person name="Griggs A."/>
            <person name="Gujja S."/>
            <person name="Hansen M."/>
            <person name="Howarth C."/>
            <person name="Imamovic A."/>
            <person name="Larimer J."/>
            <person name="McCowan C."/>
            <person name="Montmayeur A."/>
            <person name="Murphy C."/>
            <person name="Neiman D."/>
            <person name="Pearson M."/>
            <person name="Priest M."/>
            <person name="Roberts A."/>
            <person name="Saif S."/>
            <person name="Shea T."/>
            <person name="Sisk P."/>
            <person name="Sykes S."/>
            <person name="Wortman J."/>
            <person name="Nusbaum C."/>
            <person name="Birren B."/>
        </authorList>
    </citation>
    <scope>NUCLEOTIDE SEQUENCE [LARGE SCALE GENOMIC DNA]</scope>
    <source>
        <strain evidence="9">CBS 100218</strain>
    </source>
</reference>
<name>R7Z004_CONA1</name>
<evidence type="ECO:0000259" key="6">
    <source>
        <dbReference type="Pfam" id="PF21486"/>
    </source>
</evidence>
<feature type="domain" description="Nucleoporin Nup120/160 beta-propeller" evidence="5">
    <location>
        <begin position="82"/>
        <end position="600"/>
    </location>
</feature>
<evidence type="ECO:0000313" key="9">
    <source>
        <dbReference type="Proteomes" id="UP000016924"/>
    </source>
</evidence>
<evidence type="ECO:0008006" key="10">
    <source>
        <dbReference type="Google" id="ProtNLM"/>
    </source>
</evidence>
<dbReference type="PANTHER" id="PTHR21286:SF0">
    <property type="entry name" value="NUCLEAR PORE COMPLEX PROTEIN NUP160"/>
    <property type="match status" value="1"/>
</dbReference>
<dbReference type="OrthoDB" id="67716at2759"/>
<evidence type="ECO:0000259" key="7">
    <source>
        <dbReference type="Pfam" id="PF23300"/>
    </source>
</evidence>
<evidence type="ECO:0000256" key="3">
    <source>
        <dbReference type="ARBA" id="ARBA00023242"/>
    </source>
</evidence>
<protein>
    <recommendedName>
        <fullName evidence="10">Nucleoporin Nup120/160</fullName>
    </recommendedName>
</protein>
<dbReference type="InterPro" id="IPR048884">
    <property type="entry name" value="Nup120_helical"/>
</dbReference>
<dbReference type="HOGENOM" id="CLU_003258_0_0_1"/>
<dbReference type="InterPro" id="IPR056548">
    <property type="entry name" value="HEAT_Nup120"/>
</dbReference>
<evidence type="ECO:0000259" key="5">
    <source>
        <dbReference type="Pfam" id="PF11715"/>
    </source>
</evidence>
<dbReference type="GeneID" id="19904047"/>
<dbReference type="PANTHER" id="PTHR21286">
    <property type="entry name" value="NUCLEAR PORE COMPLEX PROTEIN NUP160"/>
    <property type="match status" value="1"/>
</dbReference>
<dbReference type="Pfam" id="PF11715">
    <property type="entry name" value="Beta-prop_Nup120_160"/>
    <property type="match status" value="1"/>
</dbReference>
<dbReference type="GO" id="GO:0005643">
    <property type="term" value="C:nuclear pore"/>
    <property type="evidence" value="ECO:0007669"/>
    <property type="project" value="UniProtKB-ARBA"/>
</dbReference>
<organism evidence="8 9">
    <name type="scientific">Coniosporium apollinis (strain CBS 100218)</name>
    <name type="common">Rock-inhabiting black yeast</name>
    <dbReference type="NCBI Taxonomy" id="1168221"/>
    <lineage>
        <taxon>Eukaryota</taxon>
        <taxon>Fungi</taxon>
        <taxon>Dikarya</taxon>
        <taxon>Ascomycota</taxon>
        <taxon>Pezizomycotina</taxon>
        <taxon>Dothideomycetes</taxon>
        <taxon>Dothideomycetes incertae sedis</taxon>
        <taxon>Coniosporium</taxon>
    </lineage>
</organism>
<dbReference type="GO" id="GO:0017056">
    <property type="term" value="F:structural constituent of nuclear pore"/>
    <property type="evidence" value="ECO:0007669"/>
    <property type="project" value="TreeGrafter"/>
</dbReference>
<feature type="domain" description="Nucleoporin nup120-like HEAT repeat" evidence="7">
    <location>
        <begin position="884"/>
        <end position="1056"/>
    </location>
</feature>
<dbReference type="Proteomes" id="UP000016924">
    <property type="component" value="Unassembled WGS sequence"/>
</dbReference>
<dbReference type="InterPro" id="IPR059141">
    <property type="entry name" value="Beta-prop_Nup120_160"/>
</dbReference>
<keyword evidence="3" id="KW-0539">Nucleus</keyword>
<proteinExistence type="predicted"/>
<dbReference type="RefSeq" id="XP_007782799.1">
    <property type="nucleotide sequence ID" value="XM_007784609.1"/>
</dbReference>
<keyword evidence="2" id="KW-0813">Transport</keyword>